<dbReference type="GO" id="GO:0005634">
    <property type="term" value="C:nucleus"/>
    <property type="evidence" value="ECO:0007669"/>
    <property type="project" value="UniProtKB-SubCell"/>
</dbReference>
<dbReference type="SUPFAM" id="SSF46689">
    <property type="entry name" value="Homeodomain-like"/>
    <property type="match status" value="1"/>
</dbReference>
<feature type="modified residue" description="4-aspartylphosphate" evidence="8">
    <location>
        <position position="103"/>
    </location>
</feature>
<feature type="compositionally biased region" description="Basic and acidic residues" evidence="9">
    <location>
        <begin position="193"/>
        <end position="209"/>
    </location>
</feature>
<dbReference type="PANTHER" id="PTHR43874:SF217">
    <property type="entry name" value="TWO-COMPONENT RESPONSE REGULATOR ORR24-LIKE ISOFORM X1"/>
    <property type="match status" value="1"/>
</dbReference>
<feature type="region of interest" description="Disordered" evidence="9">
    <location>
        <begin position="482"/>
        <end position="531"/>
    </location>
</feature>
<dbReference type="NCBIfam" id="TIGR01557">
    <property type="entry name" value="myb_SHAQKYF"/>
    <property type="match status" value="1"/>
</dbReference>
<dbReference type="GO" id="GO:0009736">
    <property type="term" value="P:cytokinin-activated signaling pathway"/>
    <property type="evidence" value="ECO:0007669"/>
    <property type="project" value="InterPro"/>
</dbReference>
<feature type="compositionally biased region" description="Polar residues" evidence="9">
    <location>
        <begin position="522"/>
        <end position="531"/>
    </location>
</feature>
<dbReference type="InterPro" id="IPR017930">
    <property type="entry name" value="Myb_dom"/>
</dbReference>
<keyword evidence="6" id="KW-0804">Transcription</keyword>
<keyword evidence="5" id="KW-0010">Activator</keyword>
<proteinExistence type="predicted"/>
<evidence type="ECO:0000313" key="13">
    <source>
        <dbReference type="Proteomes" id="UP000241394"/>
    </source>
</evidence>
<dbReference type="Pfam" id="PF00072">
    <property type="entry name" value="Response_reg"/>
    <property type="match status" value="1"/>
</dbReference>
<accession>A0A2R6R510</accession>
<dbReference type="Gene3D" id="1.10.10.60">
    <property type="entry name" value="Homeodomain-like"/>
    <property type="match status" value="1"/>
</dbReference>
<reference evidence="13" key="2">
    <citation type="journal article" date="2018" name="BMC Genomics">
        <title>A manually annotated Actinidia chinensis var. chinensis (kiwifruit) genome highlights the challenges associated with draft genomes and gene prediction in plants.</title>
        <authorList>
            <person name="Pilkington S.M."/>
            <person name="Crowhurst R."/>
            <person name="Hilario E."/>
            <person name="Nardozza S."/>
            <person name="Fraser L."/>
            <person name="Peng Y."/>
            <person name="Gunaseelan K."/>
            <person name="Simpson R."/>
            <person name="Tahir J."/>
            <person name="Deroles S.C."/>
            <person name="Templeton K."/>
            <person name="Luo Z."/>
            <person name="Davy M."/>
            <person name="Cheng C."/>
            <person name="McNeilage M."/>
            <person name="Scaglione D."/>
            <person name="Liu Y."/>
            <person name="Zhang Q."/>
            <person name="Datson P."/>
            <person name="De Silva N."/>
            <person name="Gardiner S.E."/>
            <person name="Bassett H."/>
            <person name="Chagne D."/>
            <person name="McCallum J."/>
            <person name="Dzierzon H."/>
            <person name="Deng C."/>
            <person name="Wang Y.Y."/>
            <person name="Barron L."/>
            <person name="Manako K."/>
            <person name="Bowen J."/>
            <person name="Foster T.M."/>
            <person name="Erridge Z.A."/>
            <person name="Tiffin H."/>
            <person name="Waite C.N."/>
            <person name="Davies K.M."/>
            <person name="Grierson E.P."/>
            <person name="Laing W.A."/>
            <person name="Kirk R."/>
            <person name="Chen X."/>
            <person name="Wood M."/>
            <person name="Montefiori M."/>
            <person name="Brummell D.A."/>
            <person name="Schwinn K.E."/>
            <person name="Catanach A."/>
            <person name="Fullerton C."/>
            <person name="Li D."/>
            <person name="Meiyalaghan S."/>
            <person name="Nieuwenhuizen N."/>
            <person name="Read N."/>
            <person name="Prakash R."/>
            <person name="Hunter D."/>
            <person name="Zhang H."/>
            <person name="McKenzie M."/>
            <person name="Knabel M."/>
            <person name="Harris A."/>
            <person name="Allan A.C."/>
            <person name="Gleave A."/>
            <person name="Chen A."/>
            <person name="Janssen B.J."/>
            <person name="Plunkett B."/>
            <person name="Ampomah-Dwamena C."/>
            <person name="Voogd C."/>
            <person name="Leif D."/>
            <person name="Lafferty D."/>
            <person name="Souleyre E.J.F."/>
            <person name="Varkonyi-Gasic E."/>
            <person name="Gambi F."/>
            <person name="Hanley J."/>
            <person name="Yao J.L."/>
            <person name="Cheung J."/>
            <person name="David K.M."/>
            <person name="Warren B."/>
            <person name="Marsh K."/>
            <person name="Snowden K.C."/>
            <person name="Lin-Wang K."/>
            <person name="Brian L."/>
            <person name="Martinez-Sanchez M."/>
            <person name="Wang M."/>
            <person name="Ileperuma N."/>
            <person name="Macnee N."/>
            <person name="Campin R."/>
            <person name="McAtee P."/>
            <person name="Drummond R.S.M."/>
            <person name="Espley R.V."/>
            <person name="Ireland H.S."/>
            <person name="Wu R."/>
            <person name="Atkinson R.G."/>
            <person name="Karunairetnam S."/>
            <person name="Bulley S."/>
            <person name="Chunkath S."/>
            <person name="Hanley Z."/>
            <person name="Storey R."/>
            <person name="Thrimawithana A.H."/>
            <person name="Thomson S."/>
            <person name="David C."/>
            <person name="Testolin R."/>
            <person name="Huang H."/>
            <person name="Hellens R.P."/>
            <person name="Schaffer R.J."/>
        </authorList>
    </citation>
    <scope>NUCLEOTIDE SEQUENCE [LARGE SCALE GENOMIC DNA]</scope>
    <source>
        <strain evidence="13">cv. Red5</strain>
    </source>
</reference>
<evidence type="ECO:0000256" key="2">
    <source>
        <dbReference type="ARBA" id="ARBA00022553"/>
    </source>
</evidence>
<dbReference type="InterPro" id="IPR001005">
    <property type="entry name" value="SANT/Myb"/>
</dbReference>
<dbReference type="InParanoid" id="A0A2R6R510"/>
<dbReference type="OrthoDB" id="60033at2759"/>
<evidence type="ECO:0000256" key="9">
    <source>
        <dbReference type="SAM" id="MobiDB-lite"/>
    </source>
</evidence>
<evidence type="ECO:0000256" key="7">
    <source>
        <dbReference type="ARBA" id="ARBA00023242"/>
    </source>
</evidence>
<feature type="compositionally biased region" description="Polar residues" evidence="9">
    <location>
        <begin position="486"/>
        <end position="497"/>
    </location>
</feature>
<feature type="domain" description="HTH myb-type" evidence="11">
    <location>
        <begin position="215"/>
        <end position="275"/>
    </location>
</feature>
<dbReference type="STRING" id="1590841.A0A2R6R510"/>
<dbReference type="AlphaFoldDB" id="A0A2R6R510"/>
<dbReference type="SMART" id="SM00448">
    <property type="entry name" value="REC"/>
    <property type="match status" value="1"/>
</dbReference>
<reference evidence="12 13" key="1">
    <citation type="submission" date="2017-07" db="EMBL/GenBank/DDBJ databases">
        <title>An improved, manually edited Actinidia chinensis var. chinensis (kiwifruit) genome highlights the challenges associated with draft genomes and gene prediction in plants.</title>
        <authorList>
            <person name="Pilkington S."/>
            <person name="Crowhurst R."/>
            <person name="Hilario E."/>
            <person name="Nardozza S."/>
            <person name="Fraser L."/>
            <person name="Peng Y."/>
            <person name="Gunaseelan K."/>
            <person name="Simpson R."/>
            <person name="Tahir J."/>
            <person name="Deroles S."/>
            <person name="Templeton K."/>
            <person name="Luo Z."/>
            <person name="Davy M."/>
            <person name="Cheng C."/>
            <person name="Mcneilage M."/>
            <person name="Scaglione D."/>
            <person name="Liu Y."/>
            <person name="Zhang Q."/>
            <person name="Datson P."/>
            <person name="De Silva N."/>
            <person name="Gardiner S."/>
            <person name="Bassett H."/>
            <person name="Chagne D."/>
            <person name="Mccallum J."/>
            <person name="Dzierzon H."/>
            <person name="Deng C."/>
            <person name="Wang Y.-Y."/>
            <person name="Barron N."/>
            <person name="Manako K."/>
            <person name="Bowen J."/>
            <person name="Foster T."/>
            <person name="Erridge Z."/>
            <person name="Tiffin H."/>
            <person name="Waite C."/>
            <person name="Davies K."/>
            <person name="Grierson E."/>
            <person name="Laing W."/>
            <person name="Kirk R."/>
            <person name="Chen X."/>
            <person name="Wood M."/>
            <person name="Montefiori M."/>
            <person name="Brummell D."/>
            <person name="Schwinn K."/>
            <person name="Catanach A."/>
            <person name="Fullerton C."/>
            <person name="Li D."/>
            <person name="Meiyalaghan S."/>
            <person name="Nieuwenhuizen N."/>
            <person name="Read N."/>
            <person name="Prakash R."/>
            <person name="Hunter D."/>
            <person name="Zhang H."/>
            <person name="Mckenzie M."/>
            <person name="Knabel M."/>
            <person name="Harris A."/>
            <person name="Allan A."/>
            <person name="Chen A."/>
            <person name="Janssen B."/>
            <person name="Plunkett B."/>
            <person name="Dwamena C."/>
            <person name="Voogd C."/>
            <person name="Leif D."/>
            <person name="Lafferty D."/>
            <person name="Souleyre E."/>
            <person name="Varkonyi-Gasic E."/>
            <person name="Gambi F."/>
            <person name="Hanley J."/>
            <person name="Yao J.-L."/>
            <person name="Cheung J."/>
            <person name="David K."/>
            <person name="Warren B."/>
            <person name="Marsh K."/>
            <person name="Snowden K."/>
            <person name="Lin-Wang K."/>
            <person name="Brian L."/>
            <person name="Martinez-Sanchez M."/>
            <person name="Wang M."/>
            <person name="Ileperuma N."/>
            <person name="Macnee N."/>
            <person name="Campin R."/>
            <person name="Mcatee P."/>
            <person name="Drummond R."/>
            <person name="Espley R."/>
            <person name="Ireland H."/>
            <person name="Wu R."/>
            <person name="Atkinson R."/>
            <person name="Karunairetnam S."/>
            <person name="Bulley S."/>
            <person name="Chunkath S."/>
            <person name="Hanley Z."/>
            <person name="Storey R."/>
            <person name="Thrimawithana A."/>
            <person name="Thomson S."/>
            <person name="David C."/>
            <person name="Testolin R."/>
        </authorList>
    </citation>
    <scope>NUCLEOTIDE SEQUENCE [LARGE SCALE GENOMIC DNA]</scope>
    <source>
        <strain evidence="13">cv. Red5</strain>
        <tissue evidence="12">Young leaf</tissue>
    </source>
</reference>
<dbReference type="FunFam" id="1.10.10.60:FF:000007">
    <property type="entry name" value="Two-component response regulator"/>
    <property type="match status" value="1"/>
</dbReference>
<keyword evidence="2 8" id="KW-0597">Phosphoprotein</keyword>
<dbReference type="PROSITE" id="PS51294">
    <property type="entry name" value="HTH_MYB"/>
    <property type="match status" value="1"/>
</dbReference>
<dbReference type="SUPFAM" id="SSF52172">
    <property type="entry name" value="CheY-like"/>
    <property type="match status" value="1"/>
</dbReference>
<feature type="region of interest" description="Disordered" evidence="9">
    <location>
        <begin position="178"/>
        <end position="217"/>
    </location>
</feature>
<dbReference type="GO" id="GO:0000160">
    <property type="term" value="P:phosphorelay signal transduction system"/>
    <property type="evidence" value="ECO:0007669"/>
    <property type="project" value="UniProtKB-KW"/>
</dbReference>
<dbReference type="PROSITE" id="PS50110">
    <property type="entry name" value="RESPONSE_REGULATORY"/>
    <property type="match status" value="1"/>
</dbReference>
<feature type="domain" description="Response regulatory" evidence="10">
    <location>
        <begin position="28"/>
        <end position="167"/>
    </location>
</feature>
<evidence type="ECO:0000256" key="6">
    <source>
        <dbReference type="ARBA" id="ARBA00023163"/>
    </source>
</evidence>
<dbReference type="Gramene" id="PSS21075">
    <property type="protein sequence ID" value="PSS21075"/>
    <property type="gene ID" value="CEY00_Acc10115"/>
</dbReference>
<keyword evidence="13" id="KW-1185">Reference proteome</keyword>
<dbReference type="PANTHER" id="PTHR43874">
    <property type="entry name" value="TWO-COMPONENT RESPONSE REGULATOR"/>
    <property type="match status" value="1"/>
</dbReference>
<evidence type="ECO:0000259" key="11">
    <source>
        <dbReference type="PROSITE" id="PS51294"/>
    </source>
</evidence>
<dbReference type="Proteomes" id="UP000241394">
    <property type="component" value="Chromosome LG9"/>
</dbReference>
<dbReference type="InterPro" id="IPR001789">
    <property type="entry name" value="Sig_transdc_resp-reg_receiver"/>
</dbReference>
<evidence type="ECO:0000256" key="8">
    <source>
        <dbReference type="PROSITE-ProRule" id="PRU00169"/>
    </source>
</evidence>
<sequence length="531" mass="59083">MSGNDQDHANPNPDLENNAKTEFPEGLRVLAVDDNVVCLKLIVTLLIKCRYKGWNTNYGVNEVEKVACGCGLQMAFVTATTKPTEALEMLRKNKESYDLVITDVEMLDMDGFQLLQTIGIEMDVPVIMISANDDTESVMKGVRHGALDYLVKPVRIEELKNIWQHVVRKNLLEQAKSGTGKVTMDQNSMSSKRQRDKEKEKEEETKAQSDEELSAPKKHRLVWSKELHNKFVDALEQLGGGSKAVPKKILEVMNVPGLSRENVASHLQKFRNLLKKDSKNPEMNLESENNIDPSQPNRHISDLTTLPTNNLGLNNIGDPGMAALFGSQNQTFSDYLANRRQVHQNSLLLPHVADQVRPNVQNLVFGNFPPNPISTWNSFPRPELNGMRLHSYVPPSFSAGQTDPSTMPVGLVPYSRPPGTFNLVQMLGDGSTQLSQISQPCPLAMLGPSSSQGQNERRNLVNFNGRGETGGFAFEIRGQITDESSRNGQFVQNQPSENTERERNGNYNCSSPDDDLSAMVRQFSSNGPPRL</sequence>
<evidence type="ECO:0000313" key="12">
    <source>
        <dbReference type="EMBL" id="PSS21075.1"/>
    </source>
</evidence>
<comment type="caution">
    <text evidence="12">The sequence shown here is derived from an EMBL/GenBank/DDBJ whole genome shotgun (WGS) entry which is preliminary data.</text>
</comment>
<dbReference type="InterPro" id="IPR045279">
    <property type="entry name" value="ARR-like"/>
</dbReference>
<comment type="subcellular location">
    <subcellularLocation>
        <location evidence="1">Nucleus</location>
    </subcellularLocation>
</comment>
<keyword evidence="3" id="KW-0902">Two-component regulatory system</keyword>
<gene>
    <name evidence="12" type="ORF">CEY00_Acc10115</name>
</gene>
<dbReference type="EMBL" id="NKQK01000009">
    <property type="protein sequence ID" value="PSS21075.1"/>
    <property type="molecule type" value="Genomic_DNA"/>
</dbReference>
<evidence type="ECO:0000259" key="10">
    <source>
        <dbReference type="PROSITE" id="PS50110"/>
    </source>
</evidence>
<name>A0A2R6R510_ACTCC</name>
<organism evidence="12 13">
    <name type="scientific">Actinidia chinensis var. chinensis</name>
    <name type="common">Chinese soft-hair kiwi</name>
    <dbReference type="NCBI Taxonomy" id="1590841"/>
    <lineage>
        <taxon>Eukaryota</taxon>
        <taxon>Viridiplantae</taxon>
        <taxon>Streptophyta</taxon>
        <taxon>Embryophyta</taxon>
        <taxon>Tracheophyta</taxon>
        <taxon>Spermatophyta</taxon>
        <taxon>Magnoliopsida</taxon>
        <taxon>eudicotyledons</taxon>
        <taxon>Gunneridae</taxon>
        <taxon>Pentapetalae</taxon>
        <taxon>asterids</taxon>
        <taxon>Ericales</taxon>
        <taxon>Actinidiaceae</taxon>
        <taxon>Actinidia</taxon>
    </lineage>
</organism>
<dbReference type="GO" id="GO:0003677">
    <property type="term" value="F:DNA binding"/>
    <property type="evidence" value="ECO:0007669"/>
    <property type="project" value="InterPro"/>
</dbReference>
<protein>
    <submittedName>
        <fullName evidence="12">Two-component response regulator like</fullName>
    </submittedName>
</protein>
<dbReference type="Gene3D" id="3.40.50.2300">
    <property type="match status" value="1"/>
</dbReference>
<evidence type="ECO:0000256" key="4">
    <source>
        <dbReference type="ARBA" id="ARBA00023015"/>
    </source>
</evidence>
<keyword evidence="7" id="KW-0539">Nucleus</keyword>
<evidence type="ECO:0000256" key="3">
    <source>
        <dbReference type="ARBA" id="ARBA00023012"/>
    </source>
</evidence>
<dbReference type="InterPro" id="IPR011006">
    <property type="entry name" value="CheY-like_superfamily"/>
</dbReference>
<dbReference type="Pfam" id="PF00249">
    <property type="entry name" value="Myb_DNA-binding"/>
    <property type="match status" value="1"/>
</dbReference>
<keyword evidence="4" id="KW-0805">Transcription regulation</keyword>
<dbReference type="CDD" id="cd17584">
    <property type="entry name" value="REC_typeB_ARR-like"/>
    <property type="match status" value="1"/>
</dbReference>
<evidence type="ECO:0000256" key="1">
    <source>
        <dbReference type="ARBA" id="ARBA00004123"/>
    </source>
</evidence>
<evidence type="ECO:0000256" key="5">
    <source>
        <dbReference type="ARBA" id="ARBA00023159"/>
    </source>
</evidence>
<dbReference type="InterPro" id="IPR006447">
    <property type="entry name" value="Myb_dom_plants"/>
</dbReference>
<dbReference type="InterPro" id="IPR009057">
    <property type="entry name" value="Homeodomain-like_sf"/>
</dbReference>